<evidence type="ECO:0000256" key="1">
    <source>
        <dbReference type="SAM" id="MobiDB-lite"/>
    </source>
</evidence>
<dbReference type="InParanoid" id="K2RH27"/>
<feature type="compositionally biased region" description="Acidic residues" evidence="1">
    <location>
        <begin position="832"/>
        <end position="841"/>
    </location>
</feature>
<evidence type="ECO:0000313" key="3">
    <source>
        <dbReference type="Proteomes" id="UP000007129"/>
    </source>
</evidence>
<evidence type="ECO:0000313" key="2">
    <source>
        <dbReference type="EMBL" id="EKG12187.1"/>
    </source>
</evidence>
<feature type="region of interest" description="Disordered" evidence="1">
    <location>
        <begin position="1107"/>
        <end position="1189"/>
    </location>
</feature>
<feature type="compositionally biased region" description="Polar residues" evidence="1">
    <location>
        <begin position="1170"/>
        <end position="1180"/>
    </location>
</feature>
<feature type="compositionally biased region" description="Low complexity" evidence="1">
    <location>
        <begin position="984"/>
        <end position="998"/>
    </location>
</feature>
<feature type="region of interest" description="Disordered" evidence="1">
    <location>
        <begin position="828"/>
        <end position="874"/>
    </location>
</feature>
<dbReference type="HOGENOM" id="CLU_258775_0_0_1"/>
<sequence length="1335" mass="147207">MRYSTALAVSAALFYRPSSSAVAFPHDFPPTDTFNSFWDDAVRNIDGSGSPFTISPGPSHLRFLTLLHAVRQAESLQPTQDTSERVPVYLLPSGALQWTYEDVVKNEYAASNESAGDLALSDRADGNDSLNLVLAIGARIPVLGAAETVARHALEVSRALGESPGPLMDCYGVFDLNQAELVLRASSLYGYPQELTVQQVRRWMDSIPIEALSNPELDPRSESYVEGALKSVAEAIRSFDTGKSPAGDDEPAPQSESPNGGVVKRWDPAADAESYGPSGDIGSYMARAMLKNPQVRPDYIDEVFESLASRLPSGIPGFNYDTAFAKIAKALHQMALVAVQDDTIIPPEYVAAMDEIVSVSSHIFTPMALARSYYITLLPQIREKLRKHDSRTVDPRKAMYKSVISQSEEVAYLADMIYTMTTNVLRGVQGMNFRLIRDRAYKLVDAPVPDEPVGHGSTAETIFEVIDKLYDPARTLATSQNKWVESQVIERDFINNRLQQGLTHGILTDELPNLPKADKKTIGKWQSPLTNRDGRRVLREELQKLPQPSSSSKSGNVFRRLREKIREILKKLKAKMAAVGASKKPAPNQPLTTAALSTSAPQPSVEPRPSNPFQPDSSRWKRPQPKKPFENTMEELGEEEEEEEEEADEPIDPGHVIKEQKPRIRPIFKPKPDLRVPIHEPELEKIEEDPNEPDEPVEDGQLLGINKGELPPRPPRLPRPHHSSHFGFFDLLSWLFKPHLPKLPHLNLLNLIPRLPRLPEIPDLISTVSHLPVLTQFSSIPEYLAKAPEVWALIDELIPTLAEVPELASIAPELLAIAPPPIPFPLLFPMIGDDDDDDKDDENDKHGQDHPDEDRYGQDNSHKEDHKKGNKVLSAPVVVPVPIMSPGTTKTETFIRTEGTTQTNTFTRIVTILPSTGHVQTPGAQMATPSTFRTLTRPVKSTYGYPGQTGGVKPTAMQGTVTHSTPYAYMGPENTASSKTPEYLPLTTPNMPLTTPNTYKGPGSTRTSKALEYLPLTTPYPSLMSNPYYSSPSWNQTYSLRSKMNASVHTTGMASASTAAKDPFYGTGTAITDSPTAAEGTSPPGYGMGLTRTITLTDLVTTKIPYPTAAESSPATPSSNFTEHSGSIGWTRPAHERLHGGPLSDMNEGLPAAARRPPLGSLAGAAHWPSNATQPQSPNSEGDGHSNATLARRDWHDPKALVHKDPLTGQITIEVLPHLKCYHVGRSFKRKQMVPLIDQFCLNHDKAPLSAGEDIKEVGKVRHDGILYDRLIMRVKKLDWSESRIIDAASCRRNLRKIMDGCDTRTEEYKYGGKATFYAGPYAGEEWQLDPEMEH</sequence>
<dbReference type="Proteomes" id="UP000007129">
    <property type="component" value="Unassembled WGS sequence"/>
</dbReference>
<feature type="compositionally biased region" description="Acidic residues" evidence="1">
    <location>
        <begin position="632"/>
        <end position="651"/>
    </location>
</feature>
<dbReference type="OrthoDB" id="10686170at2759"/>
<reference evidence="2 3" key="1">
    <citation type="journal article" date="2012" name="BMC Genomics">
        <title>Tools to kill: Genome of one of the most destructive plant pathogenic fungi Macrophomina phaseolina.</title>
        <authorList>
            <person name="Islam M.S."/>
            <person name="Haque M.S."/>
            <person name="Islam M.M."/>
            <person name="Emdad E.M."/>
            <person name="Halim A."/>
            <person name="Hossen Q.M.M."/>
            <person name="Hossain M.Z."/>
            <person name="Ahmed B."/>
            <person name="Rahim S."/>
            <person name="Rahman M.S."/>
            <person name="Alam M.M."/>
            <person name="Hou S."/>
            <person name="Wan X."/>
            <person name="Saito J.A."/>
            <person name="Alam M."/>
        </authorList>
    </citation>
    <scope>NUCLEOTIDE SEQUENCE [LARGE SCALE GENOMIC DNA]</scope>
    <source>
        <strain evidence="2 3">MS6</strain>
    </source>
</reference>
<accession>K2RH27</accession>
<name>K2RH27_MACPH</name>
<organism evidence="2 3">
    <name type="scientific">Macrophomina phaseolina (strain MS6)</name>
    <name type="common">Charcoal rot fungus</name>
    <dbReference type="NCBI Taxonomy" id="1126212"/>
    <lineage>
        <taxon>Eukaryota</taxon>
        <taxon>Fungi</taxon>
        <taxon>Dikarya</taxon>
        <taxon>Ascomycota</taxon>
        <taxon>Pezizomycotina</taxon>
        <taxon>Dothideomycetes</taxon>
        <taxon>Dothideomycetes incertae sedis</taxon>
        <taxon>Botryosphaeriales</taxon>
        <taxon>Botryosphaeriaceae</taxon>
        <taxon>Macrophomina</taxon>
    </lineage>
</organism>
<feature type="region of interest" description="Disordered" evidence="1">
    <location>
        <begin position="578"/>
        <end position="661"/>
    </location>
</feature>
<feature type="compositionally biased region" description="Low complexity" evidence="1">
    <location>
        <begin position="1107"/>
        <end position="1119"/>
    </location>
</feature>
<feature type="compositionally biased region" description="Polar residues" evidence="1">
    <location>
        <begin position="589"/>
        <end position="602"/>
    </location>
</feature>
<gene>
    <name evidence="2" type="ORF">MPH_10670</name>
</gene>
<feature type="region of interest" description="Disordered" evidence="1">
    <location>
        <begin position="240"/>
        <end position="277"/>
    </location>
</feature>
<comment type="caution">
    <text evidence="2">The sequence shown here is derived from an EMBL/GenBank/DDBJ whole genome shotgun (WGS) entry which is preliminary data.</text>
</comment>
<proteinExistence type="predicted"/>
<feature type="compositionally biased region" description="Basic and acidic residues" evidence="1">
    <location>
        <begin position="842"/>
        <end position="867"/>
    </location>
</feature>
<dbReference type="EMBL" id="AHHD01000456">
    <property type="protein sequence ID" value="EKG12187.1"/>
    <property type="molecule type" value="Genomic_DNA"/>
</dbReference>
<dbReference type="VEuPathDB" id="FungiDB:MPH_10670"/>
<feature type="region of interest" description="Disordered" evidence="1">
    <location>
        <begin position="975"/>
        <end position="1006"/>
    </location>
</feature>
<protein>
    <submittedName>
        <fullName evidence="2">Uncharacterized protein</fullName>
    </submittedName>
</protein>